<dbReference type="GO" id="GO:0005829">
    <property type="term" value="C:cytosol"/>
    <property type="evidence" value="ECO:0007669"/>
    <property type="project" value="UniProtKB-SubCell"/>
</dbReference>
<evidence type="ECO:0000256" key="10">
    <source>
        <dbReference type="ARBA" id="ARBA00032565"/>
    </source>
</evidence>
<evidence type="ECO:0000256" key="8">
    <source>
        <dbReference type="ARBA" id="ARBA00023140"/>
    </source>
</evidence>
<dbReference type="PRINTS" id="PR00320">
    <property type="entry name" value="GPROTEINBRPT"/>
</dbReference>
<dbReference type="InterPro" id="IPR015943">
    <property type="entry name" value="WD40/YVTN_repeat-like_dom_sf"/>
</dbReference>
<dbReference type="STRING" id="36022.A0A1V2L485"/>
<evidence type="ECO:0000256" key="2">
    <source>
        <dbReference type="ARBA" id="ARBA00004514"/>
    </source>
</evidence>
<dbReference type="InterPro" id="IPR020472">
    <property type="entry name" value="WD40_PAC1"/>
</dbReference>
<dbReference type="InterPro" id="IPR001680">
    <property type="entry name" value="WD40_rpt"/>
</dbReference>
<sequence>MLSFRTKGYNGYGVKYSPFYDNKLAVSASANYGLVGNGRLYILTIQPDGNITNDVFFDTQDGLFDLAWSEMHANQVVTANGDGSLKLFDIGLGEEGRFPIMQWREHSREVFSTTWNLVEKTMFASSSWDGTVKLWTPQRKQSMLTLNTTKPHLPNNCAYQVVFSPHNPNILMSVNANSHIQISDTRLPNPEVSDFIGHNGAETLSCDWNKYRSTVIATGGVDKLIKIWDLRMVPTSDNKQLVTPKAGPAPLNQLIGHEFAVRKLVWSPHDGGELLSCSYDMTARVWRDQTDAATRGVQGGRLTRHGLGKVFGQHREFVVGADYSLWGEPGWVTTTGWDEMVYVWDSKRL</sequence>
<keyword evidence="7" id="KW-0653">Protein transport</keyword>
<reference evidence="13" key="1">
    <citation type="journal article" date="2017" name="Genome Announc.">
        <title>Genome sequences of Cyberlindnera fabianii 65, Pichia kudriavzevii 129, and Saccharomyces cerevisiae 131 isolated from fermented masau fruits in Zimbabwe.</title>
        <authorList>
            <person name="van Rijswijck I.M.H."/>
            <person name="Derks M.F.L."/>
            <person name="Abee T."/>
            <person name="de Ridder D."/>
            <person name="Smid E.J."/>
        </authorList>
    </citation>
    <scope>NUCLEOTIDE SEQUENCE [LARGE SCALE GENOMIC DNA]</scope>
    <source>
        <strain evidence="13">65</strain>
    </source>
</reference>
<feature type="repeat" description="WD" evidence="11">
    <location>
        <begin position="216"/>
        <end position="231"/>
    </location>
</feature>
<evidence type="ECO:0000256" key="3">
    <source>
        <dbReference type="ARBA" id="ARBA00022448"/>
    </source>
</evidence>
<dbReference type="OMA" id="FAVHWNL"/>
<dbReference type="GO" id="GO:0005053">
    <property type="term" value="F:peroxisome matrix targeting signal-2 binding"/>
    <property type="evidence" value="ECO:0007669"/>
    <property type="project" value="InterPro"/>
</dbReference>
<keyword evidence="4" id="KW-0963">Cytoplasm</keyword>
<dbReference type="PANTHER" id="PTHR46027">
    <property type="entry name" value="PEROXISOMAL TARGETING SIGNAL 2 RECEPTOR"/>
    <property type="match status" value="1"/>
</dbReference>
<dbReference type="InterPro" id="IPR019775">
    <property type="entry name" value="WD40_repeat_CS"/>
</dbReference>
<evidence type="ECO:0000313" key="12">
    <source>
        <dbReference type="EMBL" id="ONH66066.1"/>
    </source>
</evidence>
<dbReference type="Gene3D" id="2.130.10.10">
    <property type="entry name" value="YVTN repeat-like/Quinoprotein amine dehydrogenase"/>
    <property type="match status" value="1"/>
</dbReference>
<dbReference type="Pfam" id="PF00400">
    <property type="entry name" value="WD40"/>
    <property type="match status" value="3"/>
</dbReference>
<dbReference type="GO" id="GO:0005782">
    <property type="term" value="C:peroxisomal matrix"/>
    <property type="evidence" value="ECO:0007669"/>
    <property type="project" value="UniProtKB-SubCell"/>
</dbReference>
<name>A0A1V2L485_CYBFA</name>
<dbReference type="SMART" id="SM00320">
    <property type="entry name" value="WD40"/>
    <property type="match status" value="6"/>
</dbReference>
<keyword evidence="8" id="KW-0576">Peroxisome</keyword>
<dbReference type="SUPFAM" id="SSF50978">
    <property type="entry name" value="WD40 repeat-like"/>
    <property type="match status" value="1"/>
</dbReference>
<dbReference type="InterPro" id="IPR036322">
    <property type="entry name" value="WD40_repeat_dom_sf"/>
</dbReference>
<dbReference type="Proteomes" id="UP000189513">
    <property type="component" value="Unassembled WGS sequence"/>
</dbReference>
<evidence type="ECO:0000256" key="9">
    <source>
        <dbReference type="ARBA" id="ARBA00024017"/>
    </source>
</evidence>
<evidence type="ECO:0000256" key="11">
    <source>
        <dbReference type="PROSITE-ProRule" id="PRU00221"/>
    </source>
</evidence>
<protein>
    <recommendedName>
        <fullName evidence="10">Peroxin-7</fullName>
    </recommendedName>
</protein>
<comment type="subcellular location">
    <subcellularLocation>
        <location evidence="2">Cytoplasm</location>
        <location evidence="2">Cytosol</location>
    </subcellularLocation>
    <subcellularLocation>
        <location evidence="1">Peroxisome matrix</location>
    </subcellularLocation>
</comment>
<dbReference type="InterPro" id="IPR044536">
    <property type="entry name" value="PEX7"/>
</dbReference>
<evidence type="ECO:0000256" key="6">
    <source>
        <dbReference type="ARBA" id="ARBA00022737"/>
    </source>
</evidence>
<keyword evidence="12" id="KW-0675">Receptor</keyword>
<keyword evidence="13" id="KW-1185">Reference proteome</keyword>
<organism evidence="12 13">
    <name type="scientific">Cyberlindnera fabianii</name>
    <name type="common">Yeast</name>
    <name type="synonym">Hansenula fabianii</name>
    <dbReference type="NCBI Taxonomy" id="36022"/>
    <lineage>
        <taxon>Eukaryota</taxon>
        <taxon>Fungi</taxon>
        <taxon>Dikarya</taxon>
        <taxon>Ascomycota</taxon>
        <taxon>Saccharomycotina</taxon>
        <taxon>Saccharomycetes</taxon>
        <taxon>Phaffomycetales</taxon>
        <taxon>Phaffomycetaceae</taxon>
        <taxon>Cyberlindnera</taxon>
    </lineage>
</organism>
<dbReference type="GO" id="GO:0016558">
    <property type="term" value="P:protein import into peroxisome matrix"/>
    <property type="evidence" value="ECO:0007669"/>
    <property type="project" value="InterPro"/>
</dbReference>
<dbReference type="AlphaFoldDB" id="A0A1V2L485"/>
<comment type="similarity">
    <text evidence="9">Belongs to the WD repeat peroxin-7 family.</text>
</comment>
<feature type="repeat" description="WD" evidence="11">
    <location>
        <begin position="103"/>
        <end position="145"/>
    </location>
</feature>
<proteinExistence type="inferred from homology"/>
<dbReference type="PROSITE" id="PS50294">
    <property type="entry name" value="WD_REPEATS_REGION"/>
    <property type="match status" value="1"/>
</dbReference>
<dbReference type="PANTHER" id="PTHR46027:SF1">
    <property type="entry name" value="PEROXISOMAL TARGETING SIGNAL 2 RECEPTOR"/>
    <property type="match status" value="1"/>
</dbReference>
<keyword evidence="6" id="KW-0677">Repeat</keyword>
<dbReference type="EMBL" id="MPUK01000008">
    <property type="protein sequence ID" value="ONH66066.1"/>
    <property type="molecule type" value="Genomic_DNA"/>
</dbReference>
<comment type="caution">
    <text evidence="12">The sequence shown here is derived from an EMBL/GenBank/DDBJ whole genome shotgun (WGS) entry which is preliminary data.</text>
</comment>
<dbReference type="PROSITE" id="PS50082">
    <property type="entry name" value="WD_REPEATS_2"/>
    <property type="match status" value="3"/>
</dbReference>
<evidence type="ECO:0000256" key="4">
    <source>
        <dbReference type="ARBA" id="ARBA00022490"/>
    </source>
</evidence>
<keyword evidence="3" id="KW-0813">Transport</keyword>
<gene>
    <name evidence="12" type="ORF">BON22_4060</name>
</gene>
<evidence type="ECO:0000256" key="7">
    <source>
        <dbReference type="ARBA" id="ARBA00022927"/>
    </source>
</evidence>
<accession>A0A1V2L485</accession>
<feature type="repeat" description="WD" evidence="11">
    <location>
        <begin position="254"/>
        <end position="286"/>
    </location>
</feature>
<evidence type="ECO:0000256" key="5">
    <source>
        <dbReference type="ARBA" id="ARBA00022574"/>
    </source>
</evidence>
<dbReference type="VEuPathDB" id="FungiDB:BON22_4060"/>
<evidence type="ECO:0000313" key="13">
    <source>
        <dbReference type="Proteomes" id="UP000189513"/>
    </source>
</evidence>
<keyword evidence="5 11" id="KW-0853">WD repeat</keyword>
<dbReference type="PROSITE" id="PS00678">
    <property type="entry name" value="WD_REPEATS_1"/>
    <property type="match status" value="1"/>
</dbReference>
<evidence type="ECO:0000256" key="1">
    <source>
        <dbReference type="ARBA" id="ARBA00004253"/>
    </source>
</evidence>